<dbReference type="PROSITE" id="PS51782">
    <property type="entry name" value="LYSM"/>
    <property type="match status" value="4"/>
</dbReference>
<gene>
    <name evidence="3" type="ORF">AAG747_13570</name>
</gene>
<dbReference type="RefSeq" id="WP_346821720.1">
    <property type="nucleotide sequence ID" value="NZ_JBDKWZ010000007.1"/>
</dbReference>
<keyword evidence="4" id="KW-1185">Reference proteome</keyword>
<dbReference type="PANTHER" id="PTHR33734">
    <property type="entry name" value="LYSM DOMAIN-CONTAINING GPI-ANCHORED PROTEIN 2"/>
    <property type="match status" value="1"/>
</dbReference>
<proteinExistence type="predicted"/>
<dbReference type="InterPro" id="IPR018392">
    <property type="entry name" value="LysM"/>
</dbReference>
<name>A0AAW9SE35_9BACT</name>
<dbReference type="Proteomes" id="UP001403385">
    <property type="component" value="Unassembled WGS sequence"/>
</dbReference>
<evidence type="ECO:0000256" key="1">
    <source>
        <dbReference type="SAM" id="MobiDB-lite"/>
    </source>
</evidence>
<dbReference type="Gene3D" id="3.10.350.10">
    <property type="entry name" value="LysM domain"/>
    <property type="match status" value="4"/>
</dbReference>
<comment type="caution">
    <text evidence="3">The sequence shown here is derived from an EMBL/GenBank/DDBJ whole genome shotgun (WGS) entry which is preliminary data.</text>
</comment>
<feature type="compositionally biased region" description="Pro residues" evidence="1">
    <location>
        <begin position="238"/>
        <end position="247"/>
    </location>
</feature>
<dbReference type="SUPFAM" id="SSF54106">
    <property type="entry name" value="LysM domain"/>
    <property type="match status" value="4"/>
</dbReference>
<dbReference type="SMART" id="SM00257">
    <property type="entry name" value="LysM"/>
    <property type="match status" value="4"/>
</dbReference>
<dbReference type="GO" id="GO:0008932">
    <property type="term" value="F:lytic endotransglycosylase activity"/>
    <property type="evidence" value="ECO:0007669"/>
    <property type="project" value="TreeGrafter"/>
</dbReference>
<feature type="domain" description="LysM" evidence="2">
    <location>
        <begin position="1"/>
        <end position="45"/>
    </location>
</feature>
<feature type="region of interest" description="Disordered" evidence="1">
    <location>
        <begin position="215"/>
        <end position="249"/>
    </location>
</feature>
<protein>
    <submittedName>
        <fullName evidence="3">LysM peptidoglycan-binding domain-containing protein</fullName>
    </submittedName>
</protein>
<dbReference type="EMBL" id="JBDKWZ010000007">
    <property type="protein sequence ID" value="MEN7548946.1"/>
    <property type="molecule type" value="Genomic_DNA"/>
</dbReference>
<dbReference type="InterPro" id="IPR036779">
    <property type="entry name" value="LysM_dom_sf"/>
</dbReference>
<feature type="domain" description="LysM" evidence="2">
    <location>
        <begin position="113"/>
        <end position="157"/>
    </location>
</feature>
<evidence type="ECO:0000259" key="2">
    <source>
        <dbReference type="PROSITE" id="PS51782"/>
    </source>
</evidence>
<dbReference type="PANTHER" id="PTHR33734:SF22">
    <property type="entry name" value="MEMBRANE-BOUND LYTIC MUREIN TRANSGLYCOSYLASE D"/>
    <property type="match status" value="1"/>
</dbReference>
<feature type="domain" description="LysM" evidence="2">
    <location>
        <begin position="54"/>
        <end position="98"/>
    </location>
</feature>
<organism evidence="3 4">
    <name type="scientific">Rapidithrix thailandica</name>
    <dbReference type="NCBI Taxonomy" id="413964"/>
    <lineage>
        <taxon>Bacteria</taxon>
        <taxon>Pseudomonadati</taxon>
        <taxon>Bacteroidota</taxon>
        <taxon>Cytophagia</taxon>
        <taxon>Cytophagales</taxon>
        <taxon>Flammeovirgaceae</taxon>
        <taxon>Rapidithrix</taxon>
    </lineage>
</organism>
<accession>A0AAW9SE35</accession>
<dbReference type="AlphaFoldDB" id="A0AAW9SE35"/>
<dbReference type="Pfam" id="PF01476">
    <property type="entry name" value="LysM"/>
    <property type="match status" value="4"/>
</dbReference>
<evidence type="ECO:0000313" key="3">
    <source>
        <dbReference type="EMBL" id="MEN7548946.1"/>
    </source>
</evidence>
<feature type="domain" description="LysM" evidence="2">
    <location>
        <begin position="172"/>
        <end position="216"/>
    </location>
</feature>
<evidence type="ECO:0000313" key="4">
    <source>
        <dbReference type="Proteomes" id="UP001403385"/>
    </source>
</evidence>
<sequence>MTYTVQAGDTMYSIARKFSITVAELQQINQLQPYDTLNIGQNLKVSANASAQGEFHLVQRGESLYSIAQKYHSTPQEILQINGLAANTSIFIGQRLRIKTHQGYGNTSGSASGTYTVQRGDSLYAIANRFQTSVQDILNLNGLSKNATLYAGQQLKVPAVTNTGSTQQDLSNYYTVQRGDSLYAIAQKAGTTPQAILQLNGLAANTNIYVGQKLKVPSPGSGTSGSGGSTSGNTGNTPTPPPRPQPNVPAHLTHIQQARALIKVQELNGKAIMGSGLRGAVGRTNHMNPDDLDKVQKCLIQLGLLPGQHSESPAALQRKGGGPIMARSIPQTIAAIQQFQSKYKVDYWTQTPERIAMLGTRQYNSGIVSPNDVTYIVLRDFTQYKVAFPHPYNRGQNVVAEFRNFPISSYNQYYDGISFNGNSQPDLPLNLFTELGLDANLAEAVKYVSAHEGNFDAINSYDKAIFSFGFIQFAGNGGGLGALLGEMKKRQPRLFQEYFVKLGVDVDYTLRNGEVHQGELKVIDLKASNGRFEVKGTDAEKAIRADKVLHGVFIRAGYDLNLIQVQIARAVIGYVRPALGIKLNLPAFNLSNIPITEIINSPLGMAMAIDLTVNQWINKTRELFEKAIVQVAIANRLTSLPLLKTIDERQVVQAINSSAGGDQRIAKRSNSLLNSGLSSTKTGRIA</sequence>
<reference evidence="3 4" key="1">
    <citation type="submission" date="2024-04" db="EMBL/GenBank/DDBJ databases">
        <title>Novel genus in family Flammeovirgaceae.</title>
        <authorList>
            <person name="Nguyen T.H."/>
            <person name="Vuong T.Q."/>
            <person name="Le H."/>
            <person name="Kim S.-G."/>
        </authorList>
    </citation>
    <scope>NUCLEOTIDE SEQUENCE [LARGE SCALE GENOMIC DNA]</scope>
    <source>
        <strain evidence="3 4">JCM 23209</strain>
    </source>
</reference>
<dbReference type="CDD" id="cd00118">
    <property type="entry name" value="LysM"/>
    <property type="match status" value="4"/>
</dbReference>